<name>A0ABR2WX93_9FUNG</name>
<feature type="compositionally biased region" description="Polar residues" evidence="1">
    <location>
        <begin position="1"/>
        <end position="29"/>
    </location>
</feature>
<keyword evidence="2" id="KW-0472">Membrane</keyword>
<proteinExistence type="predicted"/>
<dbReference type="Proteomes" id="UP001479436">
    <property type="component" value="Unassembled WGS sequence"/>
</dbReference>
<sequence>MSSMTNGSVIRGNSTHESSNAQPSSSRITVQIPPEFRRSVPSISAELQNAGEKIRPMTFFGLDISEDINMSLPPQNFNSLPKPLSIEKEALAEDMEGRNNIGNVEKTDAGFGSYRIPRGSLYFLFGFLFMPVWWYGAIFPKHTDLKVDLRWRSYNRMMSIISVIILAIGLGMLIWFLSK</sequence>
<gene>
    <name evidence="3" type="ORF">K7432_005064</name>
</gene>
<evidence type="ECO:0000313" key="3">
    <source>
        <dbReference type="EMBL" id="KAK9766101.1"/>
    </source>
</evidence>
<keyword evidence="2" id="KW-1133">Transmembrane helix</keyword>
<comment type="caution">
    <text evidence="3">The sequence shown here is derived from an EMBL/GenBank/DDBJ whole genome shotgun (WGS) entry which is preliminary data.</text>
</comment>
<feature type="transmembrane region" description="Helical" evidence="2">
    <location>
        <begin position="121"/>
        <end position="138"/>
    </location>
</feature>
<accession>A0ABR2WX93</accession>
<evidence type="ECO:0000256" key="2">
    <source>
        <dbReference type="SAM" id="Phobius"/>
    </source>
</evidence>
<feature type="region of interest" description="Disordered" evidence="1">
    <location>
        <begin position="1"/>
        <end position="31"/>
    </location>
</feature>
<reference evidence="3 4" key="1">
    <citation type="submission" date="2023-04" db="EMBL/GenBank/DDBJ databases">
        <title>Genome of Basidiobolus ranarum AG-B5.</title>
        <authorList>
            <person name="Stajich J.E."/>
            <person name="Carter-House D."/>
            <person name="Gryganskyi A."/>
        </authorList>
    </citation>
    <scope>NUCLEOTIDE SEQUENCE [LARGE SCALE GENOMIC DNA]</scope>
    <source>
        <strain evidence="3 4">AG-B5</strain>
    </source>
</reference>
<keyword evidence="4" id="KW-1185">Reference proteome</keyword>
<dbReference type="EMBL" id="JASJQH010000189">
    <property type="protein sequence ID" value="KAK9766101.1"/>
    <property type="molecule type" value="Genomic_DNA"/>
</dbReference>
<keyword evidence="2" id="KW-0812">Transmembrane</keyword>
<organism evidence="3 4">
    <name type="scientific">Basidiobolus ranarum</name>
    <dbReference type="NCBI Taxonomy" id="34480"/>
    <lineage>
        <taxon>Eukaryota</taxon>
        <taxon>Fungi</taxon>
        <taxon>Fungi incertae sedis</taxon>
        <taxon>Zoopagomycota</taxon>
        <taxon>Entomophthoromycotina</taxon>
        <taxon>Basidiobolomycetes</taxon>
        <taxon>Basidiobolales</taxon>
        <taxon>Basidiobolaceae</taxon>
        <taxon>Basidiobolus</taxon>
    </lineage>
</organism>
<protein>
    <submittedName>
        <fullName evidence="3">Uncharacterized protein</fullName>
    </submittedName>
</protein>
<evidence type="ECO:0000313" key="4">
    <source>
        <dbReference type="Proteomes" id="UP001479436"/>
    </source>
</evidence>
<feature type="transmembrane region" description="Helical" evidence="2">
    <location>
        <begin position="158"/>
        <end position="177"/>
    </location>
</feature>
<evidence type="ECO:0000256" key="1">
    <source>
        <dbReference type="SAM" id="MobiDB-lite"/>
    </source>
</evidence>